<name>A0A6I6NDW1_9ACTN</name>
<reference evidence="2 3" key="1">
    <citation type="submission" date="2019-12" db="EMBL/GenBank/DDBJ databases">
        <title>Streptomyces sp. strain T44 isolated from rhizosphere soil of Broussonetia papyrifera.</title>
        <authorList>
            <person name="Mo P."/>
        </authorList>
    </citation>
    <scope>NUCLEOTIDE SEQUENCE [LARGE SCALE GENOMIC DNA]</scope>
    <source>
        <strain evidence="2 3">T44</strain>
    </source>
</reference>
<dbReference type="InterPro" id="IPR014721">
    <property type="entry name" value="Ribsml_uS5_D2-typ_fold_subgr"/>
</dbReference>
<evidence type="ECO:0000313" key="3">
    <source>
        <dbReference type="Proteomes" id="UP000436138"/>
    </source>
</evidence>
<feature type="region of interest" description="Disordered" evidence="1">
    <location>
        <begin position="1"/>
        <end position="22"/>
    </location>
</feature>
<dbReference type="SUPFAM" id="SSF54211">
    <property type="entry name" value="Ribosomal protein S5 domain 2-like"/>
    <property type="match status" value="1"/>
</dbReference>
<evidence type="ECO:0000313" key="2">
    <source>
        <dbReference type="EMBL" id="QHA09039.1"/>
    </source>
</evidence>
<dbReference type="Proteomes" id="UP000436138">
    <property type="component" value="Chromosome"/>
</dbReference>
<feature type="compositionally biased region" description="Basic and acidic residues" evidence="1">
    <location>
        <begin position="1"/>
        <end position="16"/>
    </location>
</feature>
<dbReference type="KEGG" id="sbro:GQF42_42690"/>
<dbReference type="RefSeq" id="WP_158929034.1">
    <property type="nucleotide sequence ID" value="NZ_CP047020.1"/>
</dbReference>
<keyword evidence="3" id="KW-1185">Reference proteome</keyword>
<organism evidence="2 3">
    <name type="scientific">Streptomyces broussonetiae</name>
    <dbReference type="NCBI Taxonomy" id="2686304"/>
    <lineage>
        <taxon>Bacteria</taxon>
        <taxon>Bacillati</taxon>
        <taxon>Actinomycetota</taxon>
        <taxon>Actinomycetes</taxon>
        <taxon>Kitasatosporales</taxon>
        <taxon>Streptomycetaceae</taxon>
        <taxon>Streptomyces</taxon>
    </lineage>
</organism>
<dbReference type="InterPro" id="IPR020568">
    <property type="entry name" value="Ribosomal_Su5_D2-typ_SF"/>
</dbReference>
<protein>
    <submittedName>
        <fullName evidence="2">Uncharacterized protein</fullName>
    </submittedName>
</protein>
<dbReference type="AlphaFoldDB" id="A0A6I6NDW1"/>
<dbReference type="EMBL" id="CP047020">
    <property type="protein sequence ID" value="QHA09039.1"/>
    <property type="molecule type" value="Genomic_DNA"/>
</dbReference>
<sequence>MKLDHPEFERATRDRLGNGPTRGCVAEAVREHPTAWLRASPVQATAVLARISMTTRH</sequence>
<evidence type="ECO:0000256" key="1">
    <source>
        <dbReference type="SAM" id="MobiDB-lite"/>
    </source>
</evidence>
<accession>A0A6I6NDW1</accession>
<gene>
    <name evidence="2" type="ORF">GQF42_42690</name>
</gene>
<proteinExistence type="predicted"/>
<dbReference type="Gene3D" id="3.30.230.10">
    <property type="match status" value="1"/>
</dbReference>